<proteinExistence type="inferred from homology"/>
<comment type="caution">
    <text evidence="6">The sequence shown here is derived from an EMBL/GenBank/DDBJ whole genome shotgun (WGS) entry which is preliminary data.</text>
</comment>
<comment type="similarity">
    <text evidence="1">Belongs to the SMC family. SbcC subfamily.</text>
</comment>
<protein>
    <recommendedName>
        <fullName evidence="3">Nuclease SbcCD subunit C</fullName>
    </recommendedName>
</protein>
<evidence type="ECO:0000256" key="2">
    <source>
        <dbReference type="ARBA" id="ARBA00011322"/>
    </source>
</evidence>
<dbReference type="EMBL" id="LQWZ01000012">
    <property type="protein sequence ID" value="OAH57890.1"/>
    <property type="molecule type" value="Genomic_DNA"/>
</dbReference>
<evidence type="ECO:0000256" key="3">
    <source>
        <dbReference type="ARBA" id="ARBA00013368"/>
    </source>
</evidence>
<evidence type="ECO:0000313" key="6">
    <source>
        <dbReference type="EMBL" id="OAH57890.1"/>
    </source>
</evidence>
<organism evidence="6 7">
    <name type="scientific">Domibacillus aminovorans</name>
    <dbReference type="NCBI Taxonomy" id="29332"/>
    <lineage>
        <taxon>Bacteria</taxon>
        <taxon>Bacillati</taxon>
        <taxon>Bacillota</taxon>
        <taxon>Bacilli</taxon>
        <taxon>Bacillales</taxon>
        <taxon>Bacillaceae</taxon>
        <taxon>Domibacillus</taxon>
    </lineage>
</organism>
<evidence type="ECO:0000259" key="5">
    <source>
        <dbReference type="Pfam" id="PF13476"/>
    </source>
</evidence>
<dbReference type="Gene3D" id="3.40.50.300">
    <property type="entry name" value="P-loop containing nucleotide triphosphate hydrolases"/>
    <property type="match status" value="2"/>
</dbReference>
<dbReference type="InterPro" id="IPR038729">
    <property type="entry name" value="Rad50/SbcC_AAA"/>
</dbReference>
<feature type="coiled-coil region" evidence="4">
    <location>
        <begin position="616"/>
        <end position="643"/>
    </location>
</feature>
<dbReference type="InterPro" id="IPR027417">
    <property type="entry name" value="P-loop_NTPase"/>
</dbReference>
<dbReference type="Proteomes" id="UP000077271">
    <property type="component" value="Unassembled WGS sequence"/>
</dbReference>
<reference evidence="6 7" key="1">
    <citation type="submission" date="2016-01" db="EMBL/GenBank/DDBJ databases">
        <title>Investigation of taxonomic status of Bacillus aminovorans.</title>
        <authorList>
            <person name="Verma A."/>
            <person name="Pal Y."/>
            <person name="Krishnamurthi S."/>
        </authorList>
    </citation>
    <scope>NUCLEOTIDE SEQUENCE [LARGE SCALE GENOMIC DNA]</scope>
    <source>
        <strain evidence="6 7">DSM 4337</strain>
    </source>
</reference>
<feature type="coiled-coil region" evidence="4">
    <location>
        <begin position="328"/>
        <end position="369"/>
    </location>
</feature>
<dbReference type="GO" id="GO:0016887">
    <property type="term" value="F:ATP hydrolysis activity"/>
    <property type="evidence" value="ECO:0007669"/>
    <property type="project" value="InterPro"/>
</dbReference>
<feature type="coiled-coil region" evidence="4">
    <location>
        <begin position="407"/>
        <end position="513"/>
    </location>
</feature>
<gene>
    <name evidence="6" type="ORF">AWH48_02460</name>
</gene>
<evidence type="ECO:0000256" key="4">
    <source>
        <dbReference type="SAM" id="Coils"/>
    </source>
</evidence>
<feature type="domain" description="Rad50/SbcC-type AAA" evidence="5">
    <location>
        <begin position="5"/>
        <end position="212"/>
    </location>
</feature>
<keyword evidence="4" id="KW-0175">Coiled coil</keyword>
<dbReference type="Pfam" id="PF13558">
    <property type="entry name" value="SbcC_Walker_B"/>
    <property type="match status" value="1"/>
</dbReference>
<dbReference type="AlphaFoldDB" id="A0A177KX40"/>
<feature type="coiled-coil region" evidence="4">
    <location>
        <begin position="774"/>
        <end position="854"/>
    </location>
</feature>
<comment type="subunit">
    <text evidence="2">Heterodimer of SbcC and SbcD.</text>
</comment>
<dbReference type="OrthoDB" id="9795626at2"/>
<evidence type="ECO:0000256" key="1">
    <source>
        <dbReference type="ARBA" id="ARBA00006930"/>
    </source>
</evidence>
<evidence type="ECO:0000313" key="7">
    <source>
        <dbReference type="Proteomes" id="UP000077271"/>
    </source>
</evidence>
<dbReference type="Pfam" id="PF13476">
    <property type="entry name" value="AAA_23"/>
    <property type="match status" value="1"/>
</dbReference>
<accession>A0A177KX40</accession>
<dbReference type="GO" id="GO:0006302">
    <property type="term" value="P:double-strand break repair"/>
    <property type="evidence" value="ECO:0007669"/>
    <property type="project" value="InterPro"/>
</dbReference>
<dbReference type="RefSeq" id="WP_063974777.1">
    <property type="nucleotide sequence ID" value="NZ_LQWZ01000012.1"/>
</dbReference>
<dbReference type="PANTHER" id="PTHR32114:SF2">
    <property type="entry name" value="ABC TRANSPORTER ABCH.3"/>
    <property type="match status" value="1"/>
</dbReference>
<dbReference type="PANTHER" id="PTHR32114">
    <property type="entry name" value="ABC TRANSPORTER ABCH.3"/>
    <property type="match status" value="1"/>
</dbReference>
<sequence>MKPIKLTMTAFGPYAGREEIDFSLLENRKMFVISGKTGSGKTTIFDAISFAMYGRPSGDNRSAQEMRSQFAQKGQLTEVELLFELKGRQYVIRRTPQQEKVKARGTGTTIAGATAELSEITDAGKKVLLAANVRDTDEKINELIGLEANQFRQILMIPQGEFQKLLMASSQDKEKILQKLFQTVFYKQVEDQLKEKADILKKEAGKTVAEQITMLKNLAPYSDEMRILLNEEDMMKDAVFKQLDIDMDMMQREHQAMKDKIVKIGKKRDVRVVERERGMALNRQFDQLIQSIEVKRQLDDRQEQMQSIALNIVRGEKAEKLHSYEAHVQKAEKALVLAHERKKEAVQNKKSACAQFEQAKEVLKREESRQPERDKTIGRYQQLESMKESVYAFEEAMQNESTYRKQLENTVADGVRLREMLQEMEQKISEVERTIKPLELAGERFIEADRLVEKTEQLLELHKEARVAAAQLSTLEAEEKETEQRFTEAMQKAVESKKQVLSLRQELKREQAALLALQLTEGEPCAVCGSIHHPKPAYLGNDDPLIREEAVEEAEKHASLMERKSHDEERKLSSTQFAIHTVKKEMEKMKTKLPKDQTIEDVQEMLQCVKMDRQTAEHDREKKQQLAEQLQLFNQQKEMIVQNMEQNRQTEAAEQRAYIEANSFLLQMKKNVPDQMRNVAQFIEAFDQVKQQVEQDKQQFEQASTAYHEWHLTLQSTVSILNEREQAMIEADASFKDAAATFSEKLLENEFITEQSYQEAKRFVDHLLRMKESVERYNEEQRTIHMKIRELEKATDGLERINLDELSDTIDALNDEMNEWTHKAGMLAAQMSESMRTKEAVMRLSKQIARVEEEYRLAGHMYEITHGKNELKVTFERYVLASFLEDILIAANTRLIGMTNGRFRLERQTERAKGNAQSGLDLLTFDQYTGASRHVKTLSGGESFKAALALALGLAEVVQNYAGGVSLETMFVDEGFGTLDPESLDQAIETLMDIQSDGRLVGIISHVPELKERIDARLEVKQSEVGSKAMFVFSGEV</sequence>
<dbReference type="SUPFAM" id="SSF52540">
    <property type="entry name" value="P-loop containing nucleoside triphosphate hydrolases"/>
    <property type="match status" value="2"/>
</dbReference>
<name>A0A177KX40_9BACI</name>